<dbReference type="EMBL" id="RYUQ01000002">
    <property type="protein sequence ID" value="RYQ26555.1"/>
    <property type="molecule type" value="Genomic_DNA"/>
</dbReference>
<evidence type="ECO:0000313" key="2">
    <source>
        <dbReference type="EMBL" id="RYQ26555.1"/>
    </source>
</evidence>
<comment type="caution">
    <text evidence="2">The sequence shown here is derived from an EMBL/GenBank/DDBJ whole genome shotgun (WGS) entry which is preliminary data.</text>
</comment>
<evidence type="ECO:0000256" key="1">
    <source>
        <dbReference type="SAM" id="MobiDB-lite"/>
    </source>
</evidence>
<name>A0A4Q5AG39_9BIFI</name>
<gene>
    <name evidence="2" type="ORF">PG2032B_1151</name>
</gene>
<sequence length="64" mass="6768">MRGFCGGDAECGTPSPPDEGEGQSSVAQWREEHEALGTSISSDLGGITIDDDTKVMLEHFTVGR</sequence>
<feature type="region of interest" description="Disordered" evidence="1">
    <location>
        <begin position="1"/>
        <end position="47"/>
    </location>
</feature>
<proteinExistence type="predicted"/>
<dbReference type="AlphaFoldDB" id="A0A4Q5AG39"/>
<accession>A0A4Q5AG39</accession>
<evidence type="ECO:0000313" key="3">
    <source>
        <dbReference type="Proteomes" id="UP000292535"/>
    </source>
</evidence>
<protein>
    <submittedName>
        <fullName evidence="2">Uncharacterized protein</fullName>
    </submittedName>
</protein>
<dbReference type="Proteomes" id="UP000292535">
    <property type="component" value="Unassembled WGS sequence"/>
</dbReference>
<reference evidence="2 3" key="1">
    <citation type="submission" date="2018-12" db="EMBL/GenBank/DDBJ databases">
        <title>Unveiling genomic diversity among members of the Bifidobacterium pseudolongum species, a widely distributed gut commensal of the animal kingdom.</title>
        <authorList>
            <person name="Lugli G.A."/>
            <person name="Duranti S."/>
            <person name="Albert K."/>
            <person name="Mancabelli L."/>
            <person name="Napoli S."/>
            <person name="Viappiani A."/>
            <person name="Anzalone R."/>
            <person name="Longhi G."/>
            <person name="Milani C."/>
            <person name="Turroni F."/>
            <person name="Alessandri G."/>
            <person name="Sela D.A."/>
            <person name="Van Sinderen D."/>
            <person name="Ventura M."/>
        </authorList>
    </citation>
    <scope>NUCLEOTIDE SEQUENCE [LARGE SCALE GENOMIC DNA]</scope>
    <source>
        <strain evidence="2 3">2032B</strain>
    </source>
</reference>
<dbReference type="Gene3D" id="3.10.400.10">
    <property type="entry name" value="Sulfate adenylyltransferase"/>
    <property type="match status" value="1"/>
</dbReference>
<organism evidence="2 3">
    <name type="scientific">Bifidobacterium pseudolongum subsp. globosum</name>
    <dbReference type="NCBI Taxonomy" id="1690"/>
    <lineage>
        <taxon>Bacteria</taxon>
        <taxon>Bacillati</taxon>
        <taxon>Actinomycetota</taxon>
        <taxon>Actinomycetes</taxon>
        <taxon>Bifidobacteriales</taxon>
        <taxon>Bifidobacteriaceae</taxon>
        <taxon>Bifidobacterium</taxon>
    </lineage>
</organism>